<evidence type="ECO:0000313" key="2">
    <source>
        <dbReference type="EMBL" id="KAK1434017.1"/>
    </source>
</evidence>
<dbReference type="PANTHER" id="PTHR46681:SF1">
    <property type="entry name" value="KINETOCHORE PROTEIN NDC80 HOMOLOG"/>
    <property type="match status" value="1"/>
</dbReference>
<dbReference type="AlphaFoldDB" id="A0AAD8L3D4"/>
<name>A0AAD8L3D4_TARER</name>
<evidence type="ECO:0000313" key="3">
    <source>
        <dbReference type="Proteomes" id="UP001229421"/>
    </source>
</evidence>
<reference evidence="2" key="1">
    <citation type="journal article" date="2023" name="bioRxiv">
        <title>Improved chromosome-level genome assembly for marigold (Tagetes erecta).</title>
        <authorList>
            <person name="Jiang F."/>
            <person name="Yuan L."/>
            <person name="Wang S."/>
            <person name="Wang H."/>
            <person name="Xu D."/>
            <person name="Wang A."/>
            <person name="Fan W."/>
        </authorList>
    </citation>
    <scope>NUCLEOTIDE SEQUENCE</scope>
    <source>
        <strain evidence="2">WSJ</strain>
        <tissue evidence="2">Leaf</tissue>
    </source>
</reference>
<proteinExistence type="predicted"/>
<comment type="caution">
    <text evidence="2">The sequence shown here is derived from an EMBL/GenBank/DDBJ whole genome shotgun (WGS) entry which is preliminary data.</text>
</comment>
<evidence type="ECO:0000256" key="1">
    <source>
        <dbReference type="SAM" id="Coils"/>
    </source>
</evidence>
<dbReference type="EMBL" id="JAUHHV010000002">
    <property type="protein sequence ID" value="KAK1434017.1"/>
    <property type="molecule type" value="Genomic_DNA"/>
</dbReference>
<gene>
    <name evidence="2" type="ORF">QVD17_10935</name>
</gene>
<keyword evidence="3" id="KW-1185">Reference proteome</keyword>
<organism evidence="2 3">
    <name type="scientific">Tagetes erecta</name>
    <name type="common">African marigold</name>
    <dbReference type="NCBI Taxonomy" id="13708"/>
    <lineage>
        <taxon>Eukaryota</taxon>
        <taxon>Viridiplantae</taxon>
        <taxon>Streptophyta</taxon>
        <taxon>Embryophyta</taxon>
        <taxon>Tracheophyta</taxon>
        <taxon>Spermatophyta</taxon>
        <taxon>Magnoliopsida</taxon>
        <taxon>eudicotyledons</taxon>
        <taxon>Gunneridae</taxon>
        <taxon>Pentapetalae</taxon>
        <taxon>asterids</taxon>
        <taxon>campanulids</taxon>
        <taxon>Asterales</taxon>
        <taxon>Asteraceae</taxon>
        <taxon>Asteroideae</taxon>
        <taxon>Heliantheae alliance</taxon>
        <taxon>Tageteae</taxon>
        <taxon>Tagetes</taxon>
    </lineage>
</organism>
<dbReference type="Proteomes" id="UP001229421">
    <property type="component" value="Unassembled WGS sequence"/>
</dbReference>
<feature type="coiled-coil region" evidence="1">
    <location>
        <begin position="14"/>
        <end position="48"/>
    </location>
</feature>
<dbReference type="InterPro" id="IPR055307">
    <property type="entry name" value="NDC80_plants"/>
</dbReference>
<keyword evidence="1" id="KW-0175">Coiled coil</keyword>
<accession>A0AAD8L3D4</accession>
<protein>
    <submittedName>
        <fullName evidence="2">Uncharacterized protein</fullName>
    </submittedName>
</protein>
<dbReference type="PANTHER" id="PTHR46681">
    <property type="entry name" value="KINETOCHORE PROTEIN NDC80 HOMOLOG"/>
    <property type="match status" value="1"/>
</dbReference>
<sequence length="104" mass="11870">MSLQQLSHDIAAKIDAKRNRLAILQSQIDEVENQLNSIKNQTQDYLVKTLKSSLIKLTLLKKKLVNLLSVEDDHIPFNKERAKLSEDVGTTFNKAMVIRLEEVP</sequence>